<name>A0A7Y0L3Q4_9FIRM</name>
<dbReference type="AlphaFoldDB" id="A0A7Y0L3Q4"/>
<feature type="transmembrane region" description="Helical" evidence="5">
    <location>
        <begin position="487"/>
        <end position="507"/>
    </location>
</feature>
<accession>A0A7Y0L3Q4</accession>
<evidence type="ECO:0000256" key="3">
    <source>
        <dbReference type="ARBA" id="ARBA00022989"/>
    </source>
</evidence>
<protein>
    <submittedName>
        <fullName evidence="6">YhgE/Pip domain-containing protein</fullName>
    </submittedName>
</protein>
<evidence type="ECO:0000256" key="4">
    <source>
        <dbReference type="ARBA" id="ARBA00023136"/>
    </source>
</evidence>
<gene>
    <name evidence="6" type="ORF">HIJ39_10255</name>
</gene>
<keyword evidence="2 5" id="KW-0812">Transmembrane</keyword>
<dbReference type="GO" id="GO:0140359">
    <property type="term" value="F:ABC-type transporter activity"/>
    <property type="evidence" value="ECO:0007669"/>
    <property type="project" value="InterPro"/>
</dbReference>
<keyword evidence="4 5" id="KW-0472">Membrane</keyword>
<evidence type="ECO:0000256" key="2">
    <source>
        <dbReference type="ARBA" id="ARBA00022692"/>
    </source>
</evidence>
<dbReference type="NCBIfam" id="TIGR03062">
    <property type="entry name" value="pip_yhgE_Cterm"/>
    <property type="match status" value="1"/>
</dbReference>
<feature type="transmembrane region" description="Helical" evidence="5">
    <location>
        <begin position="547"/>
        <end position="569"/>
    </location>
</feature>
<dbReference type="RefSeq" id="WP_169099333.1">
    <property type="nucleotide sequence ID" value="NZ_JABBVZ010000029.1"/>
</dbReference>
<dbReference type="Proteomes" id="UP000533476">
    <property type="component" value="Unassembled WGS sequence"/>
</dbReference>
<dbReference type="Gene3D" id="3.40.1710.10">
    <property type="entry name" value="abc type-2 transporter like domain"/>
    <property type="match status" value="1"/>
</dbReference>
<feature type="transmembrane region" description="Helical" evidence="5">
    <location>
        <begin position="12"/>
        <end position="32"/>
    </location>
</feature>
<dbReference type="PANTHER" id="PTHR43077:SF10">
    <property type="entry name" value="TRANSPORT PERMEASE PROTEIN"/>
    <property type="match status" value="1"/>
</dbReference>
<evidence type="ECO:0000313" key="6">
    <source>
        <dbReference type="EMBL" id="NMP22731.1"/>
    </source>
</evidence>
<evidence type="ECO:0000256" key="5">
    <source>
        <dbReference type="SAM" id="Phobius"/>
    </source>
</evidence>
<dbReference type="PANTHER" id="PTHR43077">
    <property type="entry name" value="TRANSPORT PERMEASE YVFS-RELATED"/>
    <property type="match status" value="1"/>
</dbReference>
<organism evidence="6 7">
    <name type="scientific">Sulfobacillus harzensis</name>
    <dbReference type="NCBI Taxonomy" id="2729629"/>
    <lineage>
        <taxon>Bacteria</taxon>
        <taxon>Bacillati</taxon>
        <taxon>Bacillota</taxon>
        <taxon>Clostridia</taxon>
        <taxon>Eubacteriales</taxon>
        <taxon>Clostridiales Family XVII. Incertae Sedis</taxon>
        <taxon>Sulfobacillus</taxon>
    </lineage>
</organism>
<dbReference type="InterPro" id="IPR017501">
    <property type="entry name" value="Phage_infect_YhgE_C"/>
</dbReference>
<comment type="subcellular location">
    <subcellularLocation>
        <location evidence="1">Membrane</location>
        <topology evidence="1">Multi-pass membrane protein</topology>
    </subcellularLocation>
</comment>
<dbReference type="GO" id="GO:0016020">
    <property type="term" value="C:membrane"/>
    <property type="evidence" value="ECO:0007669"/>
    <property type="project" value="UniProtKB-SubCell"/>
</dbReference>
<comment type="caution">
    <text evidence="6">The sequence shown here is derived from an EMBL/GenBank/DDBJ whole genome shotgun (WGS) entry which is preliminary data.</text>
</comment>
<reference evidence="6 7" key="1">
    <citation type="submission" date="2020-04" db="EMBL/GenBank/DDBJ databases">
        <authorList>
            <person name="Zhang R."/>
            <person name="Schippers A."/>
        </authorList>
    </citation>
    <scope>NUCLEOTIDE SEQUENCE [LARGE SCALE GENOMIC DNA]</scope>
    <source>
        <strain evidence="6 7">DSM 109850</strain>
    </source>
</reference>
<feature type="transmembrane region" description="Helical" evidence="5">
    <location>
        <begin position="578"/>
        <end position="597"/>
    </location>
</feature>
<sequence>MNLFRTSRGRLSVMAIAVVPLLYSVAYLGAFWNPYGHLNRVPVAVVNHDAGSEGRALVAKLQKDLDVRTETASSAQRALKNGRVGMTIIIPAAYTKGLDHQQSVSLTFRTNPATNYLTSILMQHEATAVANTLADSVRAQTLTGVAGGLGKAAHAAAAVAAGTAHASQGMARIQGAETSLGTNAHRLASDQRALAHALLTWQQGATRVNQGIQSLSAGSDQAVRGASDLGNAAKTLSEGAKRLSVSAATLSSKGVSLGSGATTLAGKMAALGQSSTSLAAAAQHSAALTEEISQLVAAEKANPSSATLNEIQALLAQQEALNGSVAQGTAAMGRNLNAVAAGSNAWAQGAGQWSEAVGQWAKATSALASGPAQWAYQVTSWQEGMQKIGHGTQSITGAMVPLVQGAATLVQKDSSLSHGMIRWSQGATHAESGIRHITQGLDALEEGTANLAASLPTFEPAVQDSAHPVSAYVATGSENYGTGMAPYFLGLSLWVGAVVATVLVPGGRYDKRRLGSRSWQSLAVAGLQIAFLGIGTTLVLPMHPMHALAYGLSLIGIGAVWWACLRLLVEKFGDAGRVLGIVLLVVQLAGAGGTYPVVLSPGFFQAIHPYLPMTWAVHVLRWALSNGYPNRVLGDAERLLALGIGAIVLTRWWPAQWLFEAPVLTDQESTAVEDGRPNEIA</sequence>
<dbReference type="EMBL" id="JABBVZ010000029">
    <property type="protein sequence ID" value="NMP22731.1"/>
    <property type="molecule type" value="Genomic_DNA"/>
</dbReference>
<dbReference type="InterPro" id="IPR051328">
    <property type="entry name" value="T7SS_ABC-Transporter"/>
</dbReference>
<evidence type="ECO:0000313" key="7">
    <source>
        <dbReference type="Proteomes" id="UP000533476"/>
    </source>
</evidence>
<keyword evidence="3 5" id="KW-1133">Transmembrane helix</keyword>
<keyword evidence="7" id="KW-1185">Reference proteome</keyword>
<proteinExistence type="predicted"/>
<feature type="transmembrane region" description="Helical" evidence="5">
    <location>
        <begin position="519"/>
        <end position="541"/>
    </location>
</feature>
<evidence type="ECO:0000256" key="1">
    <source>
        <dbReference type="ARBA" id="ARBA00004141"/>
    </source>
</evidence>